<evidence type="ECO:0000313" key="3">
    <source>
        <dbReference type="Proteomes" id="UP000011087"/>
    </source>
</evidence>
<name>L1II20_GUITC</name>
<reference evidence="3" key="2">
    <citation type="submission" date="2012-11" db="EMBL/GenBank/DDBJ databases">
        <authorList>
            <person name="Kuo A."/>
            <person name="Curtis B.A."/>
            <person name="Tanifuji G."/>
            <person name="Burki F."/>
            <person name="Gruber A."/>
            <person name="Irimia M."/>
            <person name="Maruyama S."/>
            <person name="Arias M.C."/>
            <person name="Ball S.G."/>
            <person name="Gile G.H."/>
            <person name="Hirakawa Y."/>
            <person name="Hopkins J.F."/>
            <person name="Rensing S.A."/>
            <person name="Schmutz J."/>
            <person name="Symeonidi A."/>
            <person name="Elias M."/>
            <person name="Eveleigh R.J."/>
            <person name="Herman E.K."/>
            <person name="Klute M.J."/>
            <person name="Nakayama T."/>
            <person name="Obornik M."/>
            <person name="Reyes-Prieto A."/>
            <person name="Armbrust E.V."/>
            <person name="Aves S.J."/>
            <person name="Beiko R.G."/>
            <person name="Coutinho P."/>
            <person name="Dacks J.B."/>
            <person name="Durnford D.G."/>
            <person name="Fast N.M."/>
            <person name="Green B.R."/>
            <person name="Grisdale C."/>
            <person name="Hempe F."/>
            <person name="Henrissat B."/>
            <person name="Hoppner M.P."/>
            <person name="Ishida K.-I."/>
            <person name="Kim E."/>
            <person name="Koreny L."/>
            <person name="Kroth P.G."/>
            <person name="Liu Y."/>
            <person name="Malik S.-B."/>
            <person name="Maier U.G."/>
            <person name="McRose D."/>
            <person name="Mock T."/>
            <person name="Neilson J.A."/>
            <person name="Onodera N.T."/>
            <person name="Poole A.M."/>
            <person name="Pritham E.J."/>
            <person name="Richards T.A."/>
            <person name="Rocap G."/>
            <person name="Roy S.W."/>
            <person name="Sarai C."/>
            <person name="Schaack S."/>
            <person name="Shirato S."/>
            <person name="Slamovits C.H."/>
            <person name="Spencer D.F."/>
            <person name="Suzuki S."/>
            <person name="Worden A.Z."/>
            <person name="Zauner S."/>
            <person name="Barry K."/>
            <person name="Bell C."/>
            <person name="Bharti A.K."/>
            <person name="Crow J.A."/>
            <person name="Grimwood J."/>
            <person name="Kramer R."/>
            <person name="Lindquist E."/>
            <person name="Lucas S."/>
            <person name="Salamov A."/>
            <person name="McFadden G.I."/>
            <person name="Lane C.E."/>
            <person name="Keeling P.J."/>
            <person name="Gray M.W."/>
            <person name="Grigoriev I.V."/>
            <person name="Archibald J.M."/>
        </authorList>
    </citation>
    <scope>NUCLEOTIDE SEQUENCE</scope>
    <source>
        <strain evidence="3">CCMP2712</strain>
    </source>
</reference>
<dbReference type="GeneID" id="17292623"/>
<keyword evidence="3" id="KW-1185">Reference proteome</keyword>
<evidence type="ECO:0000313" key="1">
    <source>
        <dbReference type="EMBL" id="EKX35893.1"/>
    </source>
</evidence>
<dbReference type="PaxDb" id="55529-EKX35893"/>
<dbReference type="Proteomes" id="UP000011087">
    <property type="component" value="Unassembled WGS sequence"/>
</dbReference>
<accession>L1II20</accession>
<reference evidence="1 3" key="1">
    <citation type="journal article" date="2012" name="Nature">
        <title>Algal genomes reveal evolutionary mosaicism and the fate of nucleomorphs.</title>
        <authorList>
            <consortium name="DOE Joint Genome Institute"/>
            <person name="Curtis B.A."/>
            <person name="Tanifuji G."/>
            <person name="Burki F."/>
            <person name="Gruber A."/>
            <person name="Irimia M."/>
            <person name="Maruyama S."/>
            <person name="Arias M.C."/>
            <person name="Ball S.G."/>
            <person name="Gile G.H."/>
            <person name="Hirakawa Y."/>
            <person name="Hopkins J.F."/>
            <person name="Kuo A."/>
            <person name="Rensing S.A."/>
            <person name="Schmutz J."/>
            <person name="Symeonidi A."/>
            <person name="Elias M."/>
            <person name="Eveleigh R.J."/>
            <person name="Herman E.K."/>
            <person name="Klute M.J."/>
            <person name="Nakayama T."/>
            <person name="Obornik M."/>
            <person name="Reyes-Prieto A."/>
            <person name="Armbrust E.V."/>
            <person name="Aves S.J."/>
            <person name="Beiko R.G."/>
            <person name="Coutinho P."/>
            <person name="Dacks J.B."/>
            <person name="Durnford D.G."/>
            <person name="Fast N.M."/>
            <person name="Green B.R."/>
            <person name="Grisdale C.J."/>
            <person name="Hempel F."/>
            <person name="Henrissat B."/>
            <person name="Hoppner M.P."/>
            <person name="Ishida K."/>
            <person name="Kim E."/>
            <person name="Koreny L."/>
            <person name="Kroth P.G."/>
            <person name="Liu Y."/>
            <person name="Malik S.B."/>
            <person name="Maier U.G."/>
            <person name="McRose D."/>
            <person name="Mock T."/>
            <person name="Neilson J.A."/>
            <person name="Onodera N.T."/>
            <person name="Poole A.M."/>
            <person name="Pritham E.J."/>
            <person name="Richards T.A."/>
            <person name="Rocap G."/>
            <person name="Roy S.W."/>
            <person name="Sarai C."/>
            <person name="Schaack S."/>
            <person name="Shirato S."/>
            <person name="Slamovits C.H."/>
            <person name="Spencer D.F."/>
            <person name="Suzuki S."/>
            <person name="Worden A.Z."/>
            <person name="Zauner S."/>
            <person name="Barry K."/>
            <person name="Bell C."/>
            <person name="Bharti A.K."/>
            <person name="Crow J.A."/>
            <person name="Grimwood J."/>
            <person name="Kramer R."/>
            <person name="Lindquist E."/>
            <person name="Lucas S."/>
            <person name="Salamov A."/>
            <person name="McFadden G.I."/>
            <person name="Lane C.E."/>
            <person name="Keeling P.J."/>
            <person name="Gray M.W."/>
            <person name="Grigoriev I.V."/>
            <person name="Archibald J.M."/>
        </authorList>
    </citation>
    <scope>NUCLEOTIDE SEQUENCE</scope>
    <source>
        <strain evidence="1 3">CCMP2712</strain>
    </source>
</reference>
<proteinExistence type="predicted"/>
<dbReference type="EMBL" id="JH993082">
    <property type="protein sequence ID" value="EKX35893.1"/>
    <property type="molecule type" value="Genomic_DNA"/>
</dbReference>
<organism evidence="1">
    <name type="scientific">Guillardia theta (strain CCMP2712)</name>
    <name type="common">Cryptophyte</name>
    <dbReference type="NCBI Taxonomy" id="905079"/>
    <lineage>
        <taxon>Eukaryota</taxon>
        <taxon>Cryptophyceae</taxon>
        <taxon>Pyrenomonadales</taxon>
        <taxon>Geminigeraceae</taxon>
        <taxon>Guillardia</taxon>
    </lineage>
</organism>
<dbReference type="AlphaFoldDB" id="L1II20"/>
<dbReference type="RefSeq" id="XP_005822873.1">
    <property type="nucleotide sequence ID" value="XM_005822816.1"/>
</dbReference>
<evidence type="ECO:0000313" key="2">
    <source>
        <dbReference type="EnsemblProtists" id="EKX35893"/>
    </source>
</evidence>
<dbReference type="KEGG" id="gtt:GUITHDRAFT_146151"/>
<sequence length="254" mass="28547">MEEEEGGAEGDCVYLIARLILLTSAQTVQEGLDMLDYLRLRHHSRSLFLPACKQAATLSLLLPRRCSGRGEQDRLMGASRLLFLSGDYEQSFDRVTELVSRYILEEEASAGREEAIRFCLQLRNQLEENGGQAVNGSLRNELIEWVQRSSRNAEEVEAMFTLLLLMEAHELYAQQSFAQALNLLLEGRQTPHPPGAHMSLSYSQFLSSWRSRSFLPVLNGRTEAGEIERAAARAAEKIRAMDSDLSGAPQEEEK</sequence>
<reference evidence="2" key="3">
    <citation type="submission" date="2016-03" db="UniProtKB">
        <authorList>
            <consortium name="EnsemblProtists"/>
        </authorList>
    </citation>
    <scope>IDENTIFICATION</scope>
</reference>
<dbReference type="HOGENOM" id="CLU_1095991_0_0_1"/>
<gene>
    <name evidence="1" type="ORF">GUITHDRAFT_146151</name>
</gene>
<protein>
    <submittedName>
        <fullName evidence="1 2">Uncharacterized protein</fullName>
    </submittedName>
</protein>
<dbReference type="EnsemblProtists" id="EKX35893">
    <property type="protein sequence ID" value="EKX35893"/>
    <property type="gene ID" value="GUITHDRAFT_146151"/>
</dbReference>